<evidence type="ECO:0000313" key="2">
    <source>
        <dbReference type="EMBL" id="KAJ6810502.1"/>
    </source>
</evidence>
<keyword evidence="3" id="KW-1185">Reference proteome</keyword>
<name>A0AAX6F239_IRIPA</name>
<gene>
    <name evidence="2" type="ORF">M6B38_156680</name>
</gene>
<dbReference type="Proteomes" id="UP001140949">
    <property type="component" value="Unassembled WGS sequence"/>
</dbReference>
<dbReference type="EMBL" id="JANAVB010032371">
    <property type="protein sequence ID" value="KAJ6810502.1"/>
    <property type="molecule type" value="Genomic_DNA"/>
</dbReference>
<dbReference type="AlphaFoldDB" id="A0AAX6F239"/>
<comment type="caution">
    <text evidence="2">The sequence shown here is derived from an EMBL/GenBank/DDBJ whole genome shotgun (WGS) entry which is preliminary data.</text>
</comment>
<reference evidence="2" key="2">
    <citation type="submission" date="2023-04" db="EMBL/GenBank/DDBJ databases">
        <authorList>
            <person name="Bruccoleri R.E."/>
            <person name="Oakeley E.J."/>
            <person name="Faust A.-M."/>
            <person name="Dessus-Babus S."/>
            <person name="Altorfer M."/>
            <person name="Burckhardt D."/>
            <person name="Oertli M."/>
            <person name="Naumann U."/>
            <person name="Petersen F."/>
            <person name="Wong J."/>
        </authorList>
    </citation>
    <scope>NUCLEOTIDE SEQUENCE</scope>
    <source>
        <strain evidence="2">GSM-AAB239-AS_SAM_17_03QT</strain>
        <tissue evidence="2">Leaf</tissue>
    </source>
</reference>
<evidence type="ECO:0000256" key="1">
    <source>
        <dbReference type="SAM" id="MobiDB-lite"/>
    </source>
</evidence>
<accession>A0AAX6F239</accession>
<sequence>METDDERAVDVDRRRSRRGDDDYPYFPDVFSPFNSNHSSLSQLLNLMDQFTGTNKLTLSLYLRSGLYISEVDDRSMKQGFWVLP</sequence>
<protein>
    <submittedName>
        <fullName evidence="2">Inactive histone-lysine N-methyltransferase SUVR1 isoform X1</fullName>
    </submittedName>
</protein>
<reference evidence="2" key="1">
    <citation type="journal article" date="2023" name="GigaByte">
        <title>Genome assembly of the bearded iris, Iris pallida Lam.</title>
        <authorList>
            <person name="Bruccoleri R.E."/>
            <person name="Oakeley E.J."/>
            <person name="Faust A.M.E."/>
            <person name="Altorfer M."/>
            <person name="Dessus-Babus S."/>
            <person name="Burckhardt D."/>
            <person name="Oertli M."/>
            <person name="Naumann U."/>
            <person name="Petersen F."/>
            <person name="Wong J."/>
        </authorList>
    </citation>
    <scope>NUCLEOTIDE SEQUENCE</scope>
    <source>
        <strain evidence="2">GSM-AAB239-AS_SAM_17_03QT</strain>
    </source>
</reference>
<proteinExistence type="predicted"/>
<evidence type="ECO:0000313" key="3">
    <source>
        <dbReference type="Proteomes" id="UP001140949"/>
    </source>
</evidence>
<feature type="region of interest" description="Disordered" evidence="1">
    <location>
        <begin position="1"/>
        <end position="20"/>
    </location>
</feature>
<organism evidence="2 3">
    <name type="scientific">Iris pallida</name>
    <name type="common">Sweet iris</name>
    <dbReference type="NCBI Taxonomy" id="29817"/>
    <lineage>
        <taxon>Eukaryota</taxon>
        <taxon>Viridiplantae</taxon>
        <taxon>Streptophyta</taxon>
        <taxon>Embryophyta</taxon>
        <taxon>Tracheophyta</taxon>
        <taxon>Spermatophyta</taxon>
        <taxon>Magnoliopsida</taxon>
        <taxon>Liliopsida</taxon>
        <taxon>Asparagales</taxon>
        <taxon>Iridaceae</taxon>
        <taxon>Iridoideae</taxon>
        <taxon>Irideae</taxon>
        <taxon>Iris</taxon>
    </lineage>
</organism>